<evidence type="ECO:0000313" key="2">
    <source>
        <dbReference type="Proteomes" id="UP001549076"/>
    </source>
</evidence>
<comment type="caution">
    <text evidence="1">The sequence shown here is derived from an EMBL/GenBank/DDBJ whole genome shotgun (WGS) entry which is preliminary data.</text>
</comment>
<keyword evidence="2" id="KW-1185">Reference proteome</keyword>
<dbReference type="RefSeq" id="WP_354194474.1">
    <property type="nucleotide sequence ID" value="NZ_JBEPML010000006.1"/>
</dbReference>
<evidence type="ECO:0000313" key="1">
    <source>
        <dbReference type="EMBL" id="MET3791940.1"/>
    </source>
</evidence>
<proteinExistence type="predicted"/>
<accession>A0ABV2MYQ9</accession>
<dbReference type="SUPFAM" id="SSF56112">
    <property type="entry name" value="Protein kinase-like (PK-like)"/>
    <property type="match status" value="1"/>
</dbReference>
<dbReference type="EMBL" id="JBEPML010000006">
    <property type="protein sequence ID" value="MET3791940.1"/>
    <property type="molecule type" value="Genomic_DNA"/>
</dbReference>
<dbReference type="Proteomes" id="UP001549076">
    <property type="component" value="Unassembled WGS sequence"/>
</dbReference>
<dbReference type="InterPro" id="IPR011009">
    <property type="entry name" value="Kinase-like_dom_sf"/>
</dbReference>
<evidence type="ECO:0008006" key="3">
    <source>
        <dbReference type="Google" id="ProtNLM"/>
    </source>
</evidence>
<gene>
    <name evidence="1" type="ORF">ABID37_002150</name>
</gene>
<sequence length="289" mass="31158">MHAKDNTGALSAEGLASLPGLVAAYAHLRVACVEVEGRRLWIKRYDVERMPFGKVLHALVSPLLPVFLRSSARAGGQSGLERERRKMERFRAAGFPGADILSSGPSVLVLSDVGESAQKRLGELRSMDAAAHDDLLVRLAQGLGEAHRAGLCHGRPHPRDMFLAQGRVGFLDFEEEPEAVMSLPMAQARDLWLLFLQISSRAALPGAQMRAFSAWRAAAPAAVVPALAQLVGFFHRWMAPLRLLPESLLGKDALYAVQATSFLKSALDAAAAPASSLQATGRERPRGQS</sequence>
<reference evidence="1 2" key="1">
    <citation type="submission" date="2024-06" db="EMBL/GenBank/DDBJ databases">
        <title>Genomic Encyclopedia of Type Strains, Phase IV (KMG-IV): sequencing the most valuable type-strain genomes for metagenomic binning, comparative biology and taxonomic classification.</title>
        <authorList>
            <person name="Goeker M."/>
        </authorList>
    </citation>
    <scope>NUCLEOTIDE SEQUENCE [LARGE SCALE GENOMIC DNA]</scope>
    <source>
        <strain evidence="1 2">DSM 27865</strain>
    </source>
</reference>
<protein>
    <recommendedName>
        <fullName evidence="3">Serine/threonine protein phosphatase</fullName>
    </recommendedName>
</protein>
<organism evidence="1 2">
    <name type="scientific">Aquamicrobium terrae</name>
    <dbReference type="NCBI Taxonomy" id="1324945"/>
    <lineage>
        <taxon>Bacteria</taxon>
        <taxon>Pseudomonadati</taxon>
        <taxon>Pseudomonadota</taxon>
        <taxon>Alphaproteobacteria</taxon>
        <taxon>Hyphomicrobiales</taxon>
        <taxon>Phyllobacteriaceae</taxon>
        <taxon>Aquamicrobium</taxon>
    </lineage>
</organism>
<name>A0ABV2MYQ9_9HYPH</name>